<organism evidence="15 16">
    <name type="scientific">Tessaracoccus antarcticus</name>
    <dbReference type="NCBI Taxonomy" id="2479848"/>
    <lineage>
        <taxon>Bacteria</taxon>
        <taxon>Bacillati</taxon>
        <taxon>Actinomycetota</taxon>
        <taxon>Actinomycetes</taxon>
        <taxon>Propionibacteriales</taxon>
        <taxon>Propionibacteriaceae</taxon>
        <taxon>Tessaracoccus</taxon>
    </lineage>
</organism>
<comment type="similarity">
    <text evidence="10">Belongs to the MurCDEF family. MurF subfamily.</text>
</comment>
<sequence length="474" mass="49183">MRQRMLSELVGLMHPSPAEVFGDDVLVGPDIILDNRSATPGSVFVAIPGERVDGHDFAPQAVAGGATAVLASHTTDADAAHLLVQDTVVGLSALARGLVREARSRGMLSLGITGSSGKTSTKDLLAQILEGHGPTVAPVGSQNNEIGVPLTACRIDDDTAHLISEMGARGLGHISWLTSLVPLDVAVVLNVGHAHVGEFGGLAQTAQAKGELVESVGPNGWAVLNGNDDAVVGMRSRTGGHLAFFGEGELPAGDMHVRARNVTMGAFSQARFDLVVSRDGREENATVQLQVVGRHQVANALAAAAAAVAVGVPVDAVAAALSDAQVRSSWRMELHTRHDGVLVLNDSYNANPDSMEAALRTATELVQFQRAEHPDARVVAVLGDMLELGPLADDAHAALGRLAKDLGVAQVVAVGGFADQICEGARREGLEARVAHRDDVIDNMDLHAGDVVLIKGSRGVGLEAVANALMEDNA</sequence>
<keyword evidence="6 10" id="KW-0133">Cell shape</keyword>
<comment type="subcellular location">
    <subcellularLocation>
        <location evidence="10 11">Cytoplasm</location>
    </subcellularLocation>
</comment>
<dbReference type="GO" id="GO:0008360">
    <property type="term" value="P:regulation of cell shape"/>
    <property type="evidence" value="ECO:0007669"/>
    <property type="project" value="UniProtKB-KW"/>
</dbReference>
<dbReference type="InterPro" id="IPR013221">
    <property type="entry name" value="Mur_ligase_cen"/>
</dbReference>
<dbReference type="HAMAP" id="MF_02019">
    <property type="entry name" value="MurF"/>
    <property type="match status" value="1"/>
</dbReference>
<proteinExistence type="inferred from homology"/>
<evidence type="ECO:0000313" key="16">
    <source>
        <dbReference type="Proteomes" id="UP000275256"/>
    </source>
</evidence>
<dbReference type="Gene3D" id="3.40.1190.10">
    <property type="entry name" value="Mur-like, catalytic domain"/>
    <property type="match status" value="1"/>
</dbReference>
<keyword evidence="2 10" id="KW-0436">Ligase</keyword>
<evidence type="ECO:0000256" key="8">
    <source>
        <dbReference type="ARBA" id="ARBA00023306"/>
    </source>
</evidence>
<dbReference type="Pfam" id="PF08245">
    <property type="entry name" value="Mur_ligase_M"/>
    <property type="match status" value="1"/>
</dbReference>
<dbReference type="GO" id="GO:0005524">
    <property type="term" value="F:ATP binding"/>
    <property type="evidence" value="ECO:0007669"/>
    <property type="project" value="UniProtKB-UniRule"/>
</dbReference>
<feature type="binding site" evidence="10">
    <location>
        <begin position="114"/>
        <end position="120"/>
    </location>
    <ligand>
        <name>ATP</name>
        <dbReference type="ChEBI" id="CHEBI:30616"/>
    </ligand>
</feature>
<dbReference type="Pfam" id="PF02875">
    <property type="entry name" value="Mur_ligase_C"/>
    <property type="match status" value="1"/>
</dbReference>
<dbReference type="Proteomes" id="UP000275256">
    <property type="component" value="Unassembled WGS sequence"/>
</dbReference>
<evidence type="ECO:0000256" key="3">
    <source>
        <dbReference type="ARBA" id="ARBA00022618"/>
    </source>
</evidence>
<dbReference type="GO" id="GO:0047480">
    <property type="term" value="F:UDP-N-acetylmuramoyl-tripeptide-D-alanyl-D-alanine ligase activity"/>
    <property type="evidence" value="ECO:0007669"/>
    <property type="project" value="UniProtKB-UniRule"/>
</dbReference>
<evidence type="ECO:0000256" key="9">
    <source>
        <dbReference type="ARBA" id="ARBA00023316"/>
    </source>
</evidence>
<dbReference type="EC" id="6.3.2.10" evidence="10 11"/>
<evidence type="ECO:0000259" key="13">
    <source>
        <dbReference type="Pfam" id="PF02875"/>
    </source>
</evidence>
<dbReference type="EMBL" id="REFW01000002">
    <property type="protein sequence ID" value="RMB59691.1"/>
    <property type="molecule type" value="Genomic_DNA"/>
</dbReference>
<keyword evidence="4 10" id="KW-0547">Nucleotide-binding</keyword>
<dbReference type="SUPFAM" id="SSF53244">
    <property type="entry name" value="MurD-like peptide ligases, peptide-binding domain"/>
    <property type="match status" value="1"/>
</dbReference>
<evidence type="ECO:0000256" key="7">
    <source>
        <dbReference type="ARBA" id="ARBA00022984"/>
    </source>
</evidence>
<evidence type="ECO:0000256" key="2">
    <source>
        <dbReference type="ARBA" id="ARBA00022598"/>
    </source>
</evidence>
<dbReference type="InterPro" id="IPR035911">
    <property type="entry name" value="MurE/MurF_N"/>
</dbReference>
<dbReference type="GO" id="GO:0051301">
    <property type="term" value="P:cell division"/>
    <property type="evidence" value="ECO:0007669"/>
    <property type="project" value="UniProtKB-KW"/>
</dbReference>
<dbReference type="UniPathway" id="UPA00219"/>
<dbReference type="NCBIfam" id="TIGR01143">
    <property type="entry name" value="murF"/>
    <property type="match status" value="1"/>
</dbReference>
<dbReference type="PANTHER" id="PTHR43024">
    <property type="entry name" value="UDP-N-ACETYLMURAMOYL-TRIPEPTIDE--D-ALANYL-D-ALANINE LIGASE"/>
    <property type="match status" value="1"/>
</dbReference>
<evidence type="ECO:0000256" key="1">
    <source>
        <dbReference type="ARBA" id="ARBA00022490"/>
    </source>
</evidence>
<evidence type="ECO:0000259" key="14">
    <source>
        <dbReference type="Pfam" id="PF08245"/>
    </source>
</evidence>
<dbReference type="SUPFAM" id="SSF53623">
    <property type="entry name" value="MurD-like peptide ligases, catalytic domain"/>
    <property type="match status" value="1"/>
</dbReference>
<keyword evidence="9 10" id="KW-0961">Cell wall biogenesis/degradation</keyword>
<dbReference type="GO" id="GO:0008766">
    <property type="term" value="F:UDP-N-acetylmuramoylalanyl-D-glutamyl-2,6-diaminopimelate-D-alanyl-D-alanine ligase activity"/>
    <property type="evidence" value="ECO:0007669"/>
    <property type="project" value="RHEA"/>
</dbReference>
<protein>
    <recommendedName>
        <fullName evidence="10 11">UDP-N-acetylmuramoyl-tripeptide--D-alanyl-D-alanine ligase</fullName>
        <ecNumber evidence="10 11">6.3.2.10</ecNumber>
    </recommendedName>
    <alternativeName>
        <fullName evidence="10">D-alanyl-D-alanine-adding enzyme</fullName>
    </alternativeName>
</protein>
<keyword evidence="5 10" id="KW-0067">ATP-binding</keyword>
<feature type="domain" description="Mur ligase central" evidence="14">
    <location>
        <begin position="112"/>
        <end position="307"/>
    </location>
</feature>
<keyword evidence="8 10" id="KW-0131">Cell cycle</keyword>
<dbReference type="OrthoDB" id="9800958at2"/>
<evidence type="ECO:0000256" key="11">
    <source>
        <dbReference type="RuleBase" id="RU004136"/>
    </source>
</evidence>
<keyword evidence="1 10" id="KW-0963">Cytoplasm</keyword>
<dbReference type="InterPro" id="IPR005863">
    <property type="entry name" value="UDP-N-AcMur_synth"/>
</dbReference>
<evidence type="ECO:0000259" key="12">
    <source>
        <dbReference type="Pfam" id="PF01225"/>
    </source>
</evidence>
<comment type="pathway">
    <text evidence="10 11">Cell wall biogenesis; peptidoglycan biosynthesis.</text>
</comment>
<accession>A0A3M0G3Y8</accession>
<evidence type="ECO:0000256" key="10">
    <source>
        <dbReference type="HAMAP-Rule" id="MF_02019"/>
    </source>
</evidence>
<dbReference type="Gene3D" id="3.40.1390.10">
    <property type="entry name" value="MurE/MurF, N-terminal domain"/>
    <property type="match status" value="1"/>
</dbReference>
<comment type="catalytic activity">
    <reaction evidence="10 11">
        <text>D-alanyl-D-alanine + UDP-N-acetyl-alpha-D-muramoyl-L-alanyl-gamma-D-glutamyl-meso-2,6-diaminopimelate + ATP = UDP-N-acetyl-alpha-D-muramoyl-L-alanyl-gamma-D-glutamyl-meso-2,6-diaminopimeloyl-D-alanyl-D-alanine + ADP + phosphate + H(+)</text>
        <dbReference type="Rhea" id="RHEA:28374"/>
        <dbReference type="ChEBI" id="CHEBI:15378"/>
        <dbReference type="ChEBI" id="CHEBI:30616"/>
        <dbReference type="ChEBI" id="CHEBI:43474"/>
        <dbReference type="ChEBI" id="CHEBI:57822"/>
        <dbReference type="ChEBI" id="CHEBI:61386"/>
        <dbReference type="ChEBI" id="CHEBI:83905"/>
        <dbReference type="ChEBI" id="CHEBI:456216"/>
        <dbReference type="EC" id="6.3.2.10"/>
    </reaction>
</comment>
<feature type="domain" description="Mur ligase C-terminal" evidence="13">
    <location>
        <begin position="331"/>
        <end position="458"/>
    </location>
</feature>
<dbReference type="InterPro" id="IPR036565">
    <property type="entry name" value="Mur-like_cat_sf"/>
</dbReference>
<dbReference type="GO" id="GO:0071555">
    <property type="term" value="P:cell wall organization"/>
    <property type="evidence" value="ECO:0007669"/>
    <property type="project" value="UniProtKB-KW"/>
</dbReference>
<reference evidence="15 16" key="1">
    <citation type="submission" date="2018-10" db="EMBL/GenBank/DDBJ databases">
        <title>Tessaracoccus antarcticuss sp. nov., isolated from sediment.</title>
        <authorList>
            <person name="Zhou L.Y."/>
            <person name="Du Z.J."/>
        </authorList>
    </citation>
    <scope>NUCLEOTIDE SEQUENCE [LARGE SCALE GENOMIC DNA]</scope>
    <source>
        <strain evidence="15 16">JDX10</strain>
    </source>
</reference>
<dbReference type="Gene3D" id="3.90.190.20">
    <property type="entry name" value="Mur ligase, C-terminal domain"/>
    <property type="match status" value="1"/>
</dbReference>
<keyword evidence="16" id="KW-1185">Reference proteome</keyword>
<evidence type="ECO:0000313" key="15">
    <source>
        <dbReference type="EMBL" id="RMB59691.1"/>
    </source>
</evidence>
<comment type="caution">
    <text evidence="15">The sequence shown here is derived from an EMBL/GenBank/DDBJ whole genome shotgun (WGS) entry which is preliminary data.</text>
</comment>
<feature type="domain" description="Mur ligase N-terminal catalytic" evidence="12">
    <location>
        <begin position="34"/>
        <end position="75"/>
    </location>
</feature>
<dbReference type="Pfam" id="PF01225">
    <property type="entry name" value="Mur_ligase"/>
    <property type="match status" value="1"/>
</dbReference>
<dbReference type="InterPro" id="IPR051046">
    <property type="entry name" value="MurCDEF_CellWall_CoF430Synth"/>
</dbReference>
<comment type="function">
    <text evidence="10 11">Involved in cell wall formation. Catalyzes the final step in the synthesis of UDP-N-acetylmuramoyl-pentapeptide, the precursor of murein.</text>
</comment>
<dbReference type="InterPro" id="IPR004101">
    <property type="entry name" value="Mur_ligase_C"/>
</dbReference>
<evidence type="ECO:0000256" key="5">
    <source>
        <dbReference type="ARBA" id="ARBA00022840"/>
    </source>
</evidence>
<evidence type="ECO:0000256" key="6">
    <source>
        <dbReference type="ARBA" id="ARBA00022960"/>
    </source>
</evidence>
<dbReference type="AlphaFoldDB" id="A0A3M0G3Y8"/>
<dbReference type="PANTHER" id="PTHR43024:SF1">
    <property type="entry name" value="UDP-N-ACETYLMURAMOYL-TRIPEPTIDE--D-ALANYL-D-ALANINE LIGASE"/>
    <property type="match status" value="1"/>
</dbReference>
<keyword evidence="7 10" id="KW-0573">Peptidoglycan synthesis</keyword>
<dbReference type="InterPro" id="IPR036615">
    <property type="entry name" value="Mur_ligase_C_dom_sf"/>
</dbReference>
<evidence type="ECO:0000256" key="4">
    <source>
        <dbReference type="ARBA" id="ARBA00022741"/>
    </source>
</evidence>
<dbReference type="GO" id="GO:0009252">
    <property type="term" value="P:peptidoglycan biosynthetic process"/>
    <property type="evidence" value="ECO:0007669"/>
    <property type="project" value="UniProtKB-UniRule"/>
</dbReference>
<keyword evidence="3 10" id="KW-0132">Cell division</keyword>
<dbReference type="GO" id="GO:0005737">
    <property type="term" value="C:cytoplasm"/>
    <property type="evidence" value="ECO:0007669"/>
    <property type="project" value="UniProtKB-SubCell"/>
</dbReference>
<name>A0A3M0G3Y8_9ACTN</name>
<gene>
    <name evidence="10 15" type="primary">murF</name>
    <name evidence="15" type="ORF">EAX62_07975</name>
</gene>
<dbReference type="SUPFAM" id="SSF63418">
    <property type="entry name" value="MurE/MurF N-terminal domain"/>
    <property type="match status" value="1"/>
</dbReference>
<dbReference type="InterPro" id="IPR000713">
    <property type="entry name" value="Mur_ligase_N"/>
</dbReference>